<dbReference type="EMBL" id="JAPDRQ010000008">
    <property type="protein sequence ID" value="KAJ9663473.1"/>
    <property type="molecule type" value="Genomic_DNA"/>
</dbReference>
<name>A0ACC3AIR8_9EURO</name>
<evidence type="ECO:0000313" key="2">
    <source>
        <dbReference type="Proteomes" id="UP001172386"/>
    </source>
</evidence>
<accession>A0ACC3AIR8</accession>
<organism evidence="1 2">
    <name type="scientific">Neophaeococcomyces mojaviensis</name>
    <dbReference type="NCBI Taxonomy" id="3383035"/>
    <lineage>
        <taxon>Eukaryota</taxon>
        <taxon>Fungi</taxon>
        <taxon>Dikarya</taxon>
        <taxon>Ascomycota</taxon>
        <taxon>Pezizomycotina</taxon>
        <taxon>Eurotiomycetes</taxon>
        <taxon>Chaetothyriomycetidae</taxon>
        <taxon>Chaetothyriales</taxon>
        <taxon>Chaetothyriales incertae sedis</taxon>
        <taxon>Neophaeococcomyces</taxon>
    </lineage>
</organism>
<evidence type="ECO:0000313" key="1">
    <source>
        <dbReference type="EMBL" id="KAJ9663473.1"/>
    </source>
</evidence>
<keyword evidence="2" id="KW-1185">Reference proteome</keyword>
<feature type="non-terminal residue" evidence="1">
    <location>
        <position position="264"/>
    </location>
</feature>
<reference evidence="1" key="1">
    <citation type="submission" date="2022-10" db="EMBL/GenBank/DDBJ databases">
        <title>Culturing micro-colonial fungi from biological soil crusts in the Mojave desert and describing Neophaeococcomyces mojavensis, and introducing the new genera and species Taxawa tesnikishii.</title>
        <authorList>
            <person name="Kurbessoian T."/>
            <person name="Stajich J.E."/>
        </authorList>
    </citation>
    <scope>NUCLEOTIDE SEQUENCE</scope>
    <source>
        <strain evidence="1">JES_112</strain>
    </source>
</reference>
<comment type="caution">
    <text evidence="1">The sequence shown here is derived from an EMBL/GenBank/DDBJ whole genome shotgun (WGS) entry which is preliminary data.</text>
</comment>
<gene>
    <name evidence="1" type="ORF">H2198_000738</name>
</gene>
<protein>
    <submittedName>
        <fullName evidence="1">Uncharacterized protein</fullName>
    </submittedName>
</protein>
<dbReference type="Proteomes" id="UP001172386">
    <property type="component" value="Unassembled WGS sequence"/>
</dbReference>
<proteinExistence type="predicted"/>
<sequence>MAPTTSPLSLKRKSQCLQTTGSFPVTPAKRHEESEGRTTPDSHATAPATPSIRERRGRRNLTNGSFRPLSVFTKSLLLPFDLDIDKSFDVLKGNSPNRLEEAKQILTPDHKRIKVTQEEENNDRVQPANCLRMGTSFEMGTNPLDSVRNSQMDLMTALKMTSPEKDAARGIHTDFATLYELPVPEPSQHPAFSLNPFEAATDAPLLSTSTSKDEIKLHNPKIRRSVENDTRGWQNSIERKRSFFGLDFRTPASGKSRNAFNNDE</sequence>